<proteinExistence type="predicted"/>
<dbReference type="InterPro" id="IPR025234">
    <property type="entry name" value="YjzH-like"/>
</dbReference>
<dbReference type="RefSeq" id="WP_406768024.1">
    <property type="nucleotide sequence ID" value="NZ_JBJHZZ010000001.1"/>
</dbReference>
<dbReference type="Proteomes" id="UP001623591">
    <property type="component" value="Unassembled WGS sequence"/>
</dbReference>
<dbReference type="Pfam" id="PF13783">
    <property type="entry name" value="DUF4177"/>
    <property type="match status" value="1"/>
</dbReference>
<gene>
    <name evidence="1" type="ORF">ACJDUG_01075</name>
</gene>
<accession>A0ABW8SZZ5</accession>
<dbReference type="EMBL" id="JBJHZZ010000001">
    <property type="protein sequence ID" value="MFL0245567.1"/>
    <property type="molecule type" value="Genomic_DNA"/>
</dbReference>
<evidence type="ECO:0000313" key="1">
    <source>
        <dbReference type="EMBL" id="MFL0245567.1"/>
    </source>
</evidence>
<protein>
    <submittedName>
        <fullName evidence="1">DUF4177 domain-containing protein</fullName>
    </submittedName>
</protein>
<name>A0ABW8SZZ5_9CLOT</name>
<organism evidence="1 2">
    <name type="scientific">Candidatus Clostridium stratigraminis</name>
    <dbReference type="NCBI Taxonomy" id="3381661"/>
    <lineage>
        <taxon>Bacteria</taxon>
        <taxon>Bacillati</taxon>
        <taxon>Bacillota</taxon>
        <taxon>Clostridia</taxon>
        <taxon>Eubacteriales</taxon>
        <taxon>Clostridiaceae</taxon>
        <taxon>Clostridium</taxon>
    </lineage>
</organism>
<sequence length="61" mass="7361">MWEYKTEIISSLFDTTRSLKEKCDTILKKYSNEGWEFVHTQSTDIFGCMLIFIFKREKKQS</sequence>
<evidence type="ECO:0000313" key="2">
    <source>
        <dbReference type="Proteomes" id="UP001623591"/>
    </source>
</evidence>
<comment type="caution">
    <text evidence="1">The sequence shown here is derived from an EMBL/GenBank/DDBJ whole genome shotgun (WGS) entry which is preliminary data.</text>
</comment>
<keyword evidence="2" id="KW-1185">Reference proteome</keyword>
<reference evidence="1 2" key="1">
    <citation type="submission" date="2024-11" db="EMBL/GenBank/DDBJ databases">
        <authorList>
            <person name="Heng Y.C."/>
            <person name="Lim A.C.H."/>
            <person name="Lee J.K.Y."/>
            <person name="Kittelmann S."/>
        </authorList>
    </citation>
    <scope>NUCLEOTIDE SEQUENCE [LARGE SCALE GENOMIC DNA]</scope>
    <source>
        <strain evidence="1 2">WILCCON 0185</strain>
    </source>
</reference>